<gene>
    <name evidence="1" type="ORF">S01H1_72936</name>
</gene>
<dbReference type="AlphaFoldDB" id="X0XRF9"/>
<sequence>MIDEEHLIRLKLWERPLGQKVVGGIFLMPNYSMPPATRIVLEGAENIPRDRTVMFALNHTDRYNYWPFQYR</sequence>
<evidence type="ECO:0000313" key="1">
    <source>
        <dbReference type="EMBL" id="GAG39238.1"/>
    </source>
</evidence>
<name>X0XRF9_9ZZZZ</name>
<protein>
    <submittedName>
        <fullName evidence="1">Uncharacterized protein</fullName>
    </submittedName>
</protein>
<dbReference type="EMBL" id="BARS01048695">
    <property type="protein sequence ID" value="GAG39238.1"/>
    <property type="molecule type" value="Genomic_DNA"/>
</dbReference>
<comment type="caution">
    <text evidence="1">The sequence shown here is derived from an EMBL/GenBank/DDBJ whole genome shotgun (WGS) entry which is preliminary data.</text>
</comment>
<reference evidence="1" key="1">
    <citation type="journal article" date="2014" name="Front. Microbiol.">
        <title>High frequency of phylogenetically diverse reductive dehalogenase-homologous genes in deep subseafloor sedimentary metagenomes.</title>
        <authorList>
            <person name="Kawai M."/>
            <person name="Futagami T."/>
            <person name="Toyoda A."/>
            <person name="Takaki Y."/>
            <person name="Nishi S."/>
            <person name="Hori S."/>
            <person name="Arai W."/>
            <person name="Tsubouchi T."/>
            <person name="Morono Y."/>
            <person name="Uchiyama I."/>
            <person name="Ito T."/>
            <person name="Fujiyama A."/>
            <person name="Inagaki F."/>
            <person name="Takami H."/>
        </authorList>
    </citation>
    <scope>NUCLEOTIDE SEQUENCE</scope>
    <source>
        <strain evidence="1">Expedition CK06-06</strain>
    </source>
</reference>
<organism evidence="1">
    <name type="scientific">marine sediment metagenome</name>
    <dbReference type="NCBI Taxonomy" id="412755"/>
    <lineage>
        <taxon>unclassified sequences</taxon>
        <taxon>metagenomes</taxon>
        <taxon>ecological metagenomes</taxon>
    </lineage>
</organism>
<proteinExistence type="predicted"/>
<accession>X0XRF9</accession>
<feature type="non-terminal residue" evidence="1">
    <location>
        <position position="71"/>
    </location>
</feature>